<dbReference type="Proteomes" id="UP000887579">
    <property type="component" value="Unplaced"/>
</dbReference>
<organism evidence="1 2">
    <name type="scientific">Panagrolaimus sp. ES5</name>
    <dbReference type="NCBI Taxonomy" id="591445"/>
    <lineage>
        <taxon>Eukaryota</taxon>
        <taxon>Metazoa</taxon>
        <taxon>Ecdysozoa</taxon>
        <taxon>Nematoda</taxon>
        <taxon>Chromadorea</taxon>
        <taxon>Rhabditida</taxon>
        <taxon>Tylenchina</taxon>
        <taxon>Panagrolaimomorpha</taxon>
        <taxon>Panagrolaimoidea</taxon>
        <taxon>Panagrolaimidae</taxon>
        <taxon>Panagrolaimus</taxon>
    </lineage>
</organism>
<protein>
    <submittedName>
        <fullName evidence="2">Uncharacterized protein</fullName>
    </submittedName>
</protein>
<proteinExistence type="predicted"/>
<sequence>MISVRHTAVVIFQALSYIIVALSSSVVVGITGVVFASIGAGLGEITYLSLASHFHNVRHTAVVIFQALSYIIVALSGSVVVGITGK</sequence>
<reference evidence="2" key="1">
    <citation type="submission" date="2022-11" db="UniProtKB">
        <authorList>
            <consortium name="WormBaseParasite"/>
        </authorList>
    </citation>
    <scope>IDENTIFICATION</scope>
</reference>
<name>A0AC34FIM8_9BILA</name>
<evidence type="ECO:0000313" key="1">
    <source>
        <dbReference type="Proteomes" id="UP000887579"/>
    </source>
</evidence>
<accession>A0AC34FIM8</accession>
<dbReference type="WBParaSite" id="ES5_v2.g17138.t1">
    <property type="protein sequence ID" value="ES5_v2.g17138.t1"/>
    <property type="gene ID" value="ES5_v2.g17138"/>
</dbReference>
<evidence type="ECO:0000313" key="2">
    <source>
        <dbReference type="WBParaSite" id="ES5_v2.g17138.t1"/>
    </source>
</evidence>